<protein>
    <submittedName>
        <fullName evidence="1">GYD domain-containing protein</fullName>
    </submittedName>
</protein>
<reference evidence="1" key="1">
    <citation type="submission" date="2020-10" db="EMBL/GenBank/DDBJ databases">
        <title>Taxonomic study of unclassified bacteria belonging to the class Ktedonobacteria.</title>
        <authorList>
            <person name="Yabe S."/>
            <person name="Wang C.M."/>
            <person name="Zheng Y."/>
            <person name="Sakai Y."/>
            <person name="Cavaletti L."/>
            <person name="Monciardini P."/>
            <person name="Donadio S."/>
        </authorList>
    </citation>
    <scope>NUCLEOTIDE SEQUENCE</scope>
    <source>
        <strain evidence="1">SOSP1-1</strain>
    </source>
</reference>
<evidence type="ECO:0000313" key="2">
    <source>
        <dbReference type="Proteomes" id="UP000612362"/>
    </source>
</evidence>
<keyword evidence="2" id="KW-1185">Reference proteome</keyword>
<dbReference type="RefSeq" id="WP_220199574.1">
    <property type="nucleotide sequence ID" value="NZ_BNJF01000008.1"/>
</dbReference>
<comment type="caution">
    <text evidence="1">The sequence shown here is derived from an EMBL/GenBank/DDBJ whole genome shotgun (WGS) entry which is preliminary data.</text>
</comment>
<dbReference type="InterPro" id="IPR014845">
    <property type="entry name" value="GYD/TTHA1554"/>
</dbReference>
<dbReference type="AlphaFoldDB" id="A0A8J3IAU0"/>
<name>A0A8J3IAU0_9CHLR</name>
<dbReference type="EMBL" id="BNJF01000008">
    <property type="protein sequence ID" value="GHO50596.1"/>
    <property type="molecule type" value="Genomic_DNA"/>
</dbReference>
<dbReference type="Pfam" id="PF08734">
    <property type="entry name" value="GYD"/>
    <property type="match status" value="1"/>
</dbReference>
<dbReference type="Proteomes" id="UP000612362">
    <property type="component" value="Unassembled WGS sequence"/>
</dbReference>
<gene>
    <name evidence="1" type="ORF">KSX_87590</name>
</gene>
<accession>A0A8J3IAU0</accession>
<organism evidence="1 2">
    <name type="scientific">Ktedonospora formicarum</name>
    <dbReference type="NCBI Taxonomy" id="2778364"/>
    <lineage>
        <taxon>Bacteria</taxon>
        <taxon>Bacillati</taxon>
        <taxon>Chloroflexota</taxon>
        <taxon>Ktedonobacteria</taxon>
        <taxon>Ktedonobacterales</taxon>
        <taxon>Ktedonobacteraceae</taxon>
        <taxon>Ktedonospora</taxon>
    </lineage>
</organism>
<sequence length="96" mass="10963">MPTYIVLTKWTDQGAKNAKDAVQRMHQFRSDLERRGCKLRSCHWTQGQYDSITIVETPDEQTGMAALLALGSLGNVHTETLRAYNETEMEAIFQKM</sequence>
<proteinExistence type="predicted"/>
<evidence type="ECO:0000313" key="1">
    <source>
        <dbReference type="EMBL" id="GHO50596.1"/>
    </source>
</evidence>